<sequence length="768" mass="80653">MGTTRTDNAGEYTLNLGQNYQGGLIEIVVSADSATRMVCDASECGTVVRGQEISSGLNGLTLTRLAQPTPGQTNISAPVSAWTTLAANRAKTLASGRENLGTAIAKANRVVSEIVGYDITKVQAKGVSQLNANSSPEEAQSAALNAVVAEIIFGGSNNFGSALADFSRELDDGKIELEGISTALDKVIAGSGNAIATNVLDSLAQRSEELKLINELDAEDIENSVTAPDAPLADKIQDFKNFLTQVRQLGDGLGAFGDSNALDTALGADEATLTAIFDSDTVNTLLLSFNVIGQALNAVIDDPQIESVYLKDPSDGTTTIGSADIVLVEEDNSFTLSLDGEATGSTGQSFLPFDLSVTVPVALAVLTDDNTDLTSLEETTTLQVDGTVGDQNTNVLIELTDLKATLTLEEALAGDNGAALDGETVLTAALDGELSGALNITAKDGSESYTFNGDVLGRLVTFDDGARIFDKELPVSLEEIRLSGEFSGSDNNSFAASAALRVRNAREFDVFGWLDLSSQSVTEGGFFNELPTSIKTTIENLANRRDYSGDIRFDSDSIFDNEIRLINHGSVEFTSAAFGDAELQEALGLVNDAFEQTYNLDGLELDVSFAEMRFNKGQGGGITAVAEVEGLENADSFLNATISLTTDVNYAGFSGKAVATVSRNSLIGGNLNINFIAQGVPNATAQNLRLQVSSTDLEGAGSADITFSSPAGFRLAATVTFDDDQEITALTGDAFVGDDDIGDIELRNGVPFLVYAENNGETNFESLF</sequence>
<dbReference type="PATRIC" id="fig|1305731.5.peg.331"/>
<proteinExistence type="predicted"/>
<evidence type="ECO:0000313" key="2">
    <source>
        <dbReference type="Proteomes" id="UP000050416"/>
    </source>
</evidence>
<accession>A0A0P8BL40</accession>
<evidence type="ECO:0000313" key="1">
    <source>
        <dbReference type="EMBL" id="KPQ29129.1"/>
    </source>
</evidence>
<organism evidence="1 2">
    <name type="scientific">Marinobacter excellens HL-55</name>
    <dbReference type="NCBI Taxonomy" id="1305731"/>
    <lineage>
        <taxon>Bacteria</taxon>
        <taxon>Pseudomonadati</taxon>
        <taxon>Pseudomonadota</taxon>
        <taxon>Gammaproteobacteria</taxon>
        <taxon>Pseudomonadales</taxon>
        <taxon>Marinobacteraceae</taxon>
        <taxon>Marinobacter</taxon>
    </lineage>
</organism>
<gene>
    <name evidence="1" type="ORF">HLUCCX14_07585</name>
</gene>
<dbReference type="STRING" id="1305731.GCA_000934705_00563"/>
<comment type="caution">
    <text evidence="1">The sequence shown here is derived from an EMBL/GenBank/DDBJ whole genome shotgun (WGS) entry which is preliminary data.</text>
</comment>
<protein>
    <submittedName>
        <fullName evidence="1">Uncharacterized protein</fullName>
    </submittedName>
</protein>
<dbReference type="Proteomes" id="UP000050416">
    <property type="component" value="Unassembled WGS sequence"/>
</dbReference>
<reference evidence="1 2" key="1">
    <citation type="submission" date="2015-09" db="EMBL/GenBank/DDBJ databases">
        <title>Identification and resolution of microdiversity through metagenomic sequencing of parallel consortia.</title>
        <authorList>
            <person name="Nelson W.C."/>
            <person name="Romine M.F."/>
            <person name="Lindemann S.R."/>
        </authorList>
    </citation>
    <scope>NUCLEOTIDE SEQUENCE [LARGE SCALE GENOMIC DNA]</scope>
    <source>
        <strain evidence="1">HL-55</strain>
    </source>
</reference>
<dbReference type="AlphaFoldDB" id="A0A0P8BL40"/>
<name>A0A0P8BL40_9GAMM</name>
<dbReference type="EMBL" id="LJZQ01000008">
    <property type="protein sequence ID" value="KPQ29129.1"/>
    <property type="molecule type" value="Genomic_DNA"/>
</dbReference>